<protein>
    <submittedName>
        <fullName evidence="1">Uncharacterized protein</fullName>
    </submittedName>
</protein>
<comment type="caution">
    <text evidence="1">The sequence shown here is derived from an EMBL/GenBank/DDBJ whole genome shotgun (WGS) entry which is preliminary data.</text>
</comment>
<sequence>MPMLITCVCSTCSKVNISVVNSGMISDKMFYPDRWNILYNDDNKKSQAVPICNIDCMQLYVNRTKIKNIWVEPSGKETEMIPMELH</sequence>
<dbReference type="AlphaFoldDB" id="A0A0F8WGF4"/>
<accession>A0A0F8WGF4</accession>
<evidence type="ECO:0000313" key="1">
    <source>
        <dbReference type="EMBL" id="KKK55902.1"/>
    </source>
</evidence>
<gene>
    <name evidence="1" type="ORF">LCGC14_3069910</name>
</gene>
<name>A0A0F8WGF4_9ZZZZ</name>
<proteinExistence type="predicted"/>
<reference evidence="1" key="1">
    <citation type="journal article" date="2015" name="Nature">
        <title>Complex archaea that bridge the gap between prokaryotes and eukaryotes.</title>
        <authorList>
            <person name="Spang A."/>
            <person name="Saw J.H."/>
            <person name="Jorgensen S.L."/>
            <person name="Zaremba-Niedzwiedzka K."/>
            <person name="Martijn J."/>
            <person name="Lind A.E."/>
            <person name="van Eijk R."/>
            <person name="Schleper C."/>
            <person name="Guy L."/>
            <person name="Ettema T.J."/>
        </authorList>
    </citation>
    <scope>NUCLEOTIDE SEQUENCE</scope>
</reference>
<dbReference type="EMBL" id="LAZR01065267">
    <property type="protein sequence ID" value="KKK55902.1"/>
    <property type="molecule type" value="Genomic_DNA"/>
</dbReference>
<organism evidence="1">
    <name type="scientific">marine sediment metagenome</name>
    <dbReference type="NCBI Taxonomy" id="412755"/>
    <lineage>
        <taxon>unclassified sequences</taxon>
        <taxon>metagenomes</taxon>
        <taxon>ecological metagenomes</taxon>
    </lineage>
</organism>